<dbReference type="Gene3D" id="1.10.10.60">
    <property type="entry name" value="Homeodomain-like"/>
    <property type="match status" value="2"/>
</dbReference>
<dbReference type="InterPro" id="IPR009057">
    <property type="entry name" value="Homeodomain-like_sf"/>
</dbReference>
<accession>A0ABS4X9S1</accession>
<evidence type="ECO:0000256" key="2">
    <source>
        <dbReference type="ARBA" id="ARBA00023125"/>
    </source>
</evidence>
<dbReference type="InterPro" id="IPR037923">
    <property type="entry name" value="HTH-like"/>
</dbReference>
<organism evidence="5 6">
    <name type="scientific">Paeniglutamicibacter kerguelensis</name>
    <dbReference type="NCBI Taxonomy" id="254788"/>
    <lineage>
        <taxon>Bacteria</taxon>
        <taxon>Bacillati</taxon>
        <taxon>Actinomycetota</taxon>
        <taxon>Actinomycetes</taxon>
        <taxon>Micrococcales</taxon>
        <taxon>Micrococcaceae</taxon>
        <taxon>Paeniglutamicibacter</taxon>
    </lineage>
</organism>
<feature type="domain" description="HTH araC/xylS-type" evidence="4">
    <location>
        <begin position="173"/>
        <end position="271"/>
    </location>
</feature>
<sequence>MDEWSHYRQPAPPLRDLGLACLGAGEQSGRLPSFSGRTLSSYALVIVSEGTGQFNCGGKAAQLRAPALLWLFPGIRHGYGPGPGGWSEHWVLFTGPMARAFEELGHLPHERPLMQLVEGQDPDIDATLGLFAGLRTALRLEGPRGDLEASVLTQRVLLDAGRHTPAVPAGPHERMLSGLRETAHLQLGLTEQAALQGVSPSELRRAVQDAMGVGPKEFVLQLRMSRAQSLLAGTALPAQRISRLVGYEDPAYFSRLFSERTGQSPSHFRMEHRRES</sequence>
<keyword evidence="1" id="KW-0805">Transcription regulation</keyword>
<protein>
    <submittedName>
        <fullName evidence="5">AraC-like DNA-binding protein</fullName>
    </submittedName>
</protein>
<comment type="caution">
    <text evidence="5">The sequence shown here is derived from an EMBL/GenBank/DDBJ whole genome shotgun (WGS) entry which is preliminary data.</text>
</comment>
<dbReference type="PANTHER" id="PTHR46796">
    <property type="entry name" value="HTH-TYPE TRANSCRIPTIONAL ACTIVATOR RHAS-RELATED"/>
    <property type="match status" value="1"/>
</dbReference>
<dbReference type="Proteomes" id="UP001296993">
    <property type="component" value="Unassembled WGS sequence"/>
</dbReference>
<dbReference type="Pfam" id="PF02311">
    <property type="entry name" value="AraC_binding"/>
    <property type="match status" value="1"/>
</dbReference>
<dbReference type="PROSITE" id="PS01124">
    <property type="entry name" value="HTH_ARAC_FAMILY_2"/>
    <property type="match status" value="1"/>
</dbReference>
<dbReference type="RefSeq" id="WP_209995988.1">
    <property type="nucleotide sequence ID" value="NZ_BAAAJY010000012.1"/>
</dbReference>
<dbReference type="SUPFAM" id="SSF46689">
    <property type="entry name" value="Homeodomain-like"/>
    <property type="match status" value="1"/>
</dbReference>
<evidence type="ECO:0000259" key="4">
    <source>
        <dbReference type="PROSITE" id="PS01124"/>
    </source>
</evidence>
<dbReference type="InterPro" id="IPR003313">
    <property type="entry name" value="AraC-bd"/>
</dbReference>
<dbReference type="EMBL" id="JAGIOF010000001">
    <property type="protein sequence ID" value="MBP2385207.1"/>
    <property type="molecule type" value="Genomic_DNA"/>
</dbReference>
<gene>
    <name evidence="5" type="ORF">JOF47_000718</name>
</gene>
<dbReference type="InterPro" id="IPR018060">
    <property type="entry name" value="HTH_AraC"/>
</dbReference>
<evidence type="ECO:0000313" key="6">
    <source>
        <dbReference type="Proteomes" id="UP001296993"/>
    </source>
</evidence>
<proteinExistence type="predicted"/>
<dbReference type="Gene3D" id="2.60.120.280">
    <property type="entry name" value="Regulatory protein AraC"/>
    <property type="match status" value="1"/>
</dbReference>
<name>A0ABS4X9S1_9MICC</name>
<evidence type="ECO:0000313" key="5">
    <source>
        <dbReference type="EMBL" id="MBP2385207.1"/>
    </source>
</evidence>
<dbReference type="SUPFAM" id="SSF51215">
    <property type="entry name" value="Regulatory protein AraC"/>
    <property type="match status" value="1"/>
</dbReference>
<keyword evidence="2" id="KW-0238">DNA-binding</keyword>
<evidence type="ECO:0000256" key="1">
    <source>
        <dbReference type="ARBA" id="ARBA00023015"/>
    </source>
</evidence>
<dbReference type="InterPro" id="IPR050204">
    <property type="entry name" value="AraC_XylS_family_regulators"/>
</dbReference>
<keyword evidence="3" id="KW-0804">Transcription</keyword>
<evidence type="ECO:0000256" key="3">
    <source>
        <dbReference type="ARBA" id="ARBA00023163"/>
    </source>
</evidence>
<dbReference type="SMART" id="SM00342">
    <property type="entry name" value="HTH_ARAC"/>
    <property type="match status" value="1"/>
</dbReference>
<reference evidence="5 6" key="1">
    <citation type="submission" date="2021-03" db="EMBL/GenBank/DDBJ databases">
        <title>Sequencing the genomes of 1000 actinobacteria strains.</title>
        <authorList>
            <person name="Klenk H.-P."/>
        </authorList>
    </citation>
    <scope>NUCLEOTIDE SEQUENCE [LARGE SCALE GENOMIC DNA]</scope>
    <source>
        <strain evidence="5 6">DSM 15797</strain>
    </source>
</reference>
<dbReference type="Pfam" id="PF12833">
    <property type="entry name" value="HTH_18"/>
    <property type="match status" value="1"/>
</dbReference>
<keyword evidence="6" id="KW-1185">Reference proteome</keyword>